<name>A0ABD1Q583_9LAMI</name>
<protein>
    <submittedName>
        <fullName evidence="2">Uncharacterized protein</fullName>
    </submittedName>
</protein>
<gene>
    <name evidence="2" type="ORF">Adt_39494</name>
</gene>
<evidence type="ECO:0000313" key="3">
    <source>
        <dbReference type="Proteomes" id="UP001604336"/>
    </source>
</evidence>
<feature type="compositionally biased region" description="Low complexity" evidence="1">
    <location>
        <begin position="260"/>
        <end position="277"/>
    </location>
</feature>
<proteinExistence type="predicted"/>
<dbReference type="Proteomes" id="UP001604336">
    <property type="component" value="Unassembled WGS sequence"/>
</dbReference>
<feature type="region of interest" description="Disordered" evidence="1">
    <location>
        <begin position="55"/>
        <end position="79"/>
    </location>
</feature>
<feature type="compositionally biased region" description="Pro residues" evidence="1">
    <location>
        <begin position="1"/>
        <end position="11"/>
    </location>
</feature>
<dbReference type="EMBL" id="JBFOLK010000012">
    <property type="protein sequence ID" value="KAL2471358.1"/>
    <property type="molecule type" value="Genomic_DNA"/>
</dbReference>
<feature type="region of interest" description="Disordered" evidence="1">
    <location>
        <begin position="225"/>
        <end position="277"/>
    </location>
</feature>
<evidence type="ECO:0000256" key="1">
    <source>
        <dbReference type="SAM" id="MobiDB-lite"/>
    </source>
</evidence>
<comment type="caution">
    <text evidence="2">The sequence shown here is derived from an EMBL/GenBank/DDBJ whole genome shotgun (WGS) entry which is preliminary data.</text>
</comment>
<organism evidence="2 3">
    <name type="scientific">Abeliophyllum distichum</name>
    <dbReference type="NCBI Taxonomy" id="126358"/>
    <lineage>
        <taxon>Eukaryota</taxon>
        <taxon>Viridiplantae</taxon>
        <taxon>Streptophyta</taxon>
        <taxon>Embryophyta</taxon>
        <taxon>Tracheophyta</taxon>
        <taxon>Spermatophyta</taxon>
        <taxon>Magnoliopsida</taxon>
        <taxon>eudicotyledons</taxon>
        <taxon>Gunneridae</taxon>
        <taxon>Pentapetalae</taxon>
        <taxon>asterids</taxon>
        <taxon>lamiids</taxon>
        <taxon>Lamiales</taxon>
        <taxon>Oleaceae</taxon>
        <taxon>Forsythieae</taxon>
        <taxon>Abeliophyllum</taxon>
    </lineage>
</organism>
<keyword evidence="3" id="KW-1185">Reference proteome</keyword>
<dbReference type="AlphaFoldDB" id="A0ABD1Q583"/>
<reference evidence="3" key="1">
    <citation type="submission" date="2024-07" db="EMBL/GenBank/DDBJ databases">
        <title>Two chromosome-level genome assemblies of Korean endemic species Abeliophyllum distichum and Forsythia ovata (Oleaceae).</title>
        <authorList>
            <person name="Jang H."/>
        </authorList>
    </citation>
    <scope>NUCLEOTIDE SEQUENCE [LARGE SCALE GENOMIC DNA]</scope>
</reference>
<feature type="region of interest" description="Disordered" evidence="1">
    <location>
        <begin position="1"/>
        <end position="41"/>
    </location>
</feature>
<sequence>MTGPPKPPDIPPNMTGQPPTSFPNPHTGLTPLESGLTPQHSLPCAATLGLNPSEAATFSTGCAPVRPPPVGSPSAGGQFEVSFDGQRLAPAILETGHTRGSLHTHVSTHGSYSVVPSHEPNWSELPPALDVQPDAAHPHPSSIAARMAGPATSGLQAAPSLAQFSDAPTRATTTSAHLLGPRIAEFPIPAAGTRPSMPGPQALQSAPAQQSNLVVSGSLGLPLNQTLEPMEAPNPIPAAAKDATLPAPSAQATRPERPARVPAARQQAQLRPPLAAF</sequence>
<accession>A0ABD1Q583</accession>
<evidence type="ECO:0000313" key="2">
    <source>
        <dbReference type="EMBL" id="KAL2471358.1"/>
    </source>
</evidence>